<dbReference type="PROSITE" id="PS51257">
    <property type="entry name" value="PROKAR_LIPOPROTEIN"/>
    <property type="match status" value="1"/>
</dbReference>
<evidence type="ECO:0000313" key="2">
    <source>
        <dbReference type="EMBL" id="SIS59737.1"/>
    </source>
</evidence>
<evidence type="ECO:0000256" key="1">
    <source>
        <dbReference type="SAM" id="SignalP"/>
    </source>
</evidence>
<protein>
    <submittedName>
        <fullName evidence="2">Uncharacterized protein</fullName>
    </submittedName>
</protein>
<dbReference type="OrthoDB" id="7858957at2"/>
<name>A0A1N7KDP8_9RHOB</name>
<keyword evidence="1" id="KW-0732">Signal</keyword>
<dbReference type="RefSeq" id="WP_076528116.1">
    <property type="nucleotide sequence ID" value="NZ_BMEH01000001.1"/>
</dbReference>
<reference evidence="2 3" key="1">
    <citation type="submission" date="2017-01" db="EMBL/GenBank/DDBJ databases">
        <authorList>
            <person name="Mah S.A."/>
            <person name="Swanson W.J."/>
            <person name="Moy G.W."/>
            <person name="Vacquier V.D."/>
        </authorList>
    </citation>
    <scope>NUCLEOTIDE SEQUENCE [LARGE SCALE GENOMIC DNA]</scope>
    <source>
        <strain evidence="2 3">DSM 26375</strain>
    </source>
</reference>
<gene>
    <name evidence="2" type="ORF">SAMN05421774_101364</name>
</gene>
<evidence type="ECO:0000313" key="3">
    <source>
        <dbReference type="Proteomes" id="UP000186141"/>
    </source>
</evidence>
<proteinExistence type="predicted"/>
<dbReference type="STRING" id="1086013.SAMN05421774_101364"/>
<sequence length="189" mass="19998">MRSLFTLALIPMITACMAPTGGSDRLELANMRPWNIVPASSAARLAGMFERVCLDGPAPPEAAARLLRSADYVEVPSRVPRAIRSFLVDDSRPAVMLAADGTACAVAAQARTGQTERIRGLVAQKYPAARALSPAGTGPTVDEGWSLGAGQGIVLLRRVIRPGRPSELIVIHQRDPGVEAGLAITRRPV</sequence>
<accession>A0A1N7KDP8</accession>
<dbReference type="EMBL" id="FTOT01000001">
    <property type="protein sequence ID" value="SIS59737.1"/>
    <property type="molecule type" value="Genomic_DNA"/>
</dbReference>
<keyword evidence="3" id="KW-1185">Reference proteome</keyword>
<dbReference type="AlphaFoldDB" id="A0A1N7KDP8"/>
<organism evidence="2 3">
    <name type="scientific">Gemmobacter megaterium</name>
    <dbReference type="NCBI Taxonomy" id="1086013"/>
    <lineage>
        <taxon>Bacteria</taxon>
        <taxon>Pseudomonadati</taxon>
        <taxon>Pseudomonadota</taxon>
        <taxon>Alphaproteobacteria</taxon>
        <taxon>Rhodobacterales</taxon>
        <taxon>Paracoccaceae</taxon>
        <taxon>Gemmobacter</taxon>
    </lineage>
</organism>
<dbReference type="Proteomes" id="UP000186141">
    <property type="component" value="Unassembled WGS sequence"/>
</dbReference>
<feature type="signal peptide" evidence="1">
    <location>
        <begin position="1"/>
        <end position="18"/>
    </location>
</feature>
<feature type="chain" id="PRO_5013043274" evidence="1">
    <location>
        <begin position="19"/>
        <end position="189"/>
    </location>
</feature>